<dbReference type="Gene3D" id="2.130.10.10">
    <property type="entry name" value="YVTN repeat-like/Quinoprotein amine dehydrogenase"/>
    <property type="match status" value="2"/>
</dbReference>
<dbReference type="Proteomes" id="UP001230188">
    <property type="component" value="Unassembled WGS sequence"/>
</dbReference>
<sequence>MLLGFLFAAEAFVVVAPRGVVRRRGFFAGGWSEEENVDDKINNNNTASSDLYAALRSRQRQVEKEGAELTVRWRKGKCTSRVVAALGDDWVRRCALDWPLCALGTASGSVHVVDVSKPPRVLAQDSGTPAHVRYYDGGQDLSPLHGAYDGGGVTAIALTAATLATGGRAGDVKLWNVNGPEVTLEATMRCGEGVVVSALCAARGTRAVFAACLDGSVRRYDPEWRESWCERTGDPVLSLALHPTERVLACGLADGTVVLLNALDGTPVGDLRWRPFDASGARSVAFAFAYLYAASSDGQVKRRLLDDDLGAYVDKYDEQLGPPHDGPVVSLAARPGILATAAQDGTLRIWDLGPRSDKQPPPCLFGFGGFKVWIGSVDCDDRRLISDGSDNTIIMHDFGPDAASPNIPPSR</sequence>
<accession>A0AAD7U520</accession>
<dbReference type="PROSITE" id="PS50082">
    <property type="entry name" value="WD_REPEATS_2"/>
    <property type="match status" value="1"/>
</dbReference>
<feature type="repeat" description="WD" evidence="3">
    <location>
        <begin position="321"/>
        <end position="352"/>
    </location>
</feature>
<evidence type="ECO:0000256" key="3">
    <source>
        <dbReference type="PROSITE-ProRule" id="PRU00221"/>
    </source>
</evidence>
<dbReference type="SUPFAM" id="SSF50978">
    <property type="entry name" value="WD40 repeat-like"/>
    <property type="match status" value="1"/>
</dbReference>
<protein>
    <submittedName>
        <fullName evidence="4">Uncharacterized protein</fullName>
    </submittedName>
</protein>
<name>A0AAD7U520_9STRA</name>
<comment type="caution">
    <text evidence="4">The sequence shown here is derived from an EMBL/GenBank/DDBJ whole genome shotgun (WGS) entry which is preliminary data.</text>
</comment>
<keyword evidence="5" id="KW-1185">Reference proteome</keyword>
<dbReference type="PROSITE" id="PS00678">
    <property type="entry name" value="WD_REPEATS_1"/>
    <property type="match status" value="1"/>
</dbReference>
<gene>
    <name evidence="4" type="ORF">CTAYLR_005474</name>
</gene>
<keyword evidence="2" id="KW-0677">Repeat</keyword>
<dbReference type="InterPro" id="IPR036322">
    <property type="entry name" value="WD40_repeat_dom_sf"/>
</dbReference>
<evidence type="ECO:0000313" key="5">
    <source>
        <dbReference type="Proteomes" id="UP001230188"/>
    </source>
</evidence>
<proteinExistence type="predicted"/>
<dbReference type="EMBL" id="JAQMWT010000682">
    <property type="protein sequence ID" value="KAJ8598233.1"/>
    <property type="molecule type" value="Genomic_DNA"/>
</dbReference>
<reference evidence="4" key="1">
    <citation type="submission" date="2023-01" db="EMBL/GenBank/DDBJ databases">
        <title>Metagenome sequencing of chrysophaentin producing Chrysophaeum taylorii.</title>
        <authorList>
            <person name="Davison J."/>
            <person name="Bewley C."/>
        </authorList>
    </citation>
    <scope>NUCLEOTIDE SEQUENCE</scope>
    <source>
        <strain evidence="4">NIES-1699</strain>
    </source>
</reference>
<evidence type="ECO:0000313" key="4">
    <source>
        <dbReference type="EMBL" id="KAJ8598233.1"/>
    </source>
</evidence>
<organism evidence="4 5">
    <name type="scientific">Chrysophaeum taylorii</name>
    <dbReference type="NCBI Taxonomy" id="2483200"/>
    <lineage>
        <taxon>Eukaryota</taxon>
        <taxon>Sar</taxon>
        <taxon>Stramenopiles</taxon>
        <taxon>Ochrophyta</taxon>
        <taxon>Pelagophyceae</taxon>
        <taxon>Pelagomonadales</taxon>
        <taxon>Pelagomonadaceae</taxon>
        <taxon>Chrysophaeum</taxon>
    </lineage>
</organism>
<dbReference type="InterPro" id="IPR019775">
    <property type="entry name" value="WD40_repeat_CS"/>
</dbReference>
<dbReference type="PANTHER" id="PTHR19857">
    <property type="entry name" value="MITOCHONDRIAL DIVISION PROTEIN 1-RELATED"/>
    <property type="match status" value="1"/>
</dbReference>
<dbReference type="InterPro" id="IPR051179">
    <property type="entry name" value="WD_repeat_multifunction"/>
</dbReference>
<keyword evidence="1 3" id="KW-0853">WD repeat</keyword>
<dbReference type="AlphaFoldDB" id="A0AAD7U520"/>
<evidence type="ECO:0000256" key="2">
    <source>
        <dbReference type="ARBA" id="ARBA00022737"/>
    </source>
</evidence>
<dbReference type="Pfam" id="PF00400">
    <property type="entry name" value="WD40"/>
    <property type="match status" value="2"/>
</dbReference>
<dbReference type="SMART" id="SM00320">
    <property type="entry name" value="WD40"/>
    <property type="match status" value="5"/>
</dbReference>
<evidence type="ECO:0000256" key="1">
    <source>
        <dbReference type="ARBA" id="ARBA00022574"/>
    </source>
</evidence>
<dbReference type="InterPro" id="IPR001680">
    <property type="entry name" value="WD40_rpt"/>
</dbReference>
<dbReference type="PROSITE" id="PS50294">
    <property type="entry name" value="WD_REPEATS_REGION"/>
    <property type="match status" value="1"/>
</dbReference>
<dbReference type="InterPro" id="IPR015943">
    <property type="entry name" value="WD40/YVTN_repeat-like_dom_sf"/>
</dbReference>